<dbReference type="Proteomes" id="UP000007800">
    <property type="component" value="Unassembled WGS sequence"/>
</dbReference>
<proteinExistence type="predicted"/>
<evidence type="ECO:0000313" key="3">
    <source>
        <dbReference type="Proteomes" id="UP000007800"/>
    </source>
</evidence>
<evidence type="ECO:0000256" key="1">
    <source>
        <dbReference type="SAM" id="MobiDB-lite"/>
    </source>
</evidence>
<feature type="region of interest" description="Disordered" evidence="1">
    <location>
        <begin position="9"/>
        <end position="32"/>
    </location>
</feature>
<feature type="region of interest" description="Disordered" evidence="1">
    <location>
        <begin position="152"/>
        <end position="184"/>
    </location>
</feature>
<dbReference type="RefSeq" id="XP_002769866.1">
    <property type="nucleotide sequence ID" value="XM_002769820.1"/>
</dbReference>
<protein>
    <submittedName>
        <fullName evidence="2">Uncharacterized protein</fullName>
    </submittedName>
</protein>
<dbReference type="AlphaFoldDB" id="C5LL20"/>
<organism evidence="3">
    <name type="scientific">Perkinsus marinus (strain ATCC 50983 / TXsc)</name>
    <dbReference type="NCBI Taxonomy" id="423536"/>
    <lineage>
        <taxon>Eukaryota</taxon>
        <taxon>Sar</taxon>
        <taxon>Alveolata</taxon>
        <taxon>Perkinsozoa</taxon>
        <taxon>Perkinsea</taxon>
        <taxon>Perkinsida</taxon>
        <taxon>Perkinsidae</taxon>
        <taxon>Perkinsus</taxon>
    </lineage>
</organism>
<sequence>MTAILVSYYTTDEDEEEEKDQANEDEEDGVGSRHHYHYQTGLRMSPIVGSSHTTQTNLLLVYISHNNNNNITMLHHQLLELMIIRFGPPGMELAYLRGNAQLNTGVQDRKGKFIFNNNNNNKNNATPNDEMLLSNPCTRFLGNKVYSSIQHPRRNLTLTSSRKETSNNNNNKSSDHTYNNNDDDPRKIIEDGLLQMMDIDICDNNLSVLHPMAIDRIVHTLDTRVHLLHNIIQELLRFSGGKETAVAALVGYRKGRLLIQRLCTALQYVLLPPHDDDAQCSCSSSDAGNDVLNNDNTNSHHHDHHHHGVGDSMMIMRGRGRTLSLLQNKDEVTHRQEHRIQTLLSTIEDTIRWEHLTYPCYNMLTILSSMLHCITRQEVVPVNDDGEWGDMLHTLERSNIIIGSISSSSSSFTK</sequence>
<dbReference type="EMBL" id="GG683038">
    <property type="protein sequence ID" value="EER02584.1"/>
    <property type="molecule type" value="Genomic_DNA"/>
</dbReference>
<name>C5LL20_PERM5</name>
<dbReference type="InParanoid" id="C5LL20"/>
<feature type="compositionally biased region" description="Acidic residues" evidence="1">
    <location>
        <begin position="11"/>
        <end position="29"/>
    </location>
</feature>
<feature type="compositionally biased region" description="Low complexity" evidence="1">
    <location>
        <begin position="166"/>
        <end position="180"/>
    </location>
</feature>
<gene>
    <name evidence="2" type="ORF">Pmar_PMAR005925</name>
</gene>
<reference evidence="2 3" key="1">
    <citation type="submission" date="2008-07" db="EMBL/GenBank/DDBJ databases">
        <authorList>
            <person name="El-Sayed N."/>
            <person name="Caler E."/>
            <person name="Inman J."/>
            <person name="Amedeo P."/>
            <person name="Hass B."/>
            <person name="Wortman J."/>
        </authorList>
    </citation>
    <scope>NUCLEOTIDE SEQUENCE [LARGE SCALE GENOMIC DNA]</scope>
    <source>
        <strain evidence="3">ATCC 50983 / TXsc</strain>
    </source>
</reference>
<accession>C5LL20</accession>
<dbReference type="GeneID" id="9047811"/>
<keyword evidence="3" id="KW-1185">Reference proteome</keyword>
<feature type="region of interest" description="Disordered" evidence="1">
    <location>
        <begin position="291"/>
        <end position="311"/>
    </location>
</feature>
<evidence type="ECO:0000313" key="2">
    <source>
        <dbReference type="EMBL" id="EER02584.1"/>
    </source>
</evidence>